<evidence type="ECO:0000256" key="1">
    <source>
        <dbReference type="ARBA" id="ARBA00023015"/>
    </source>
</evidence>
<keyword evidence="2" id="KW-0804">Transcription</keyword>
<dbReference type="PROSITE" id="PS50985">
    <property type="entry name" value="GRAS"/>
    <property type="match status" value="1"/>
</dbReference>
<name>A0AAN8VNG2_9MAGN</name>
<gene>
    <name evidence="4" type="ORF">RJ641_030788</name>
</gene>
<comment type="caution">
    <text evidence="4">The sequence shown here is derived from an EMBL/GenBank/DDBJ whole genome shotgun (WGS) entry which is preliminary data.</text>
</comment>
<evidence type="ECO:0000313" key="5">
    <source>
        <dbReference type="Proteomes" id="UP001370490"/>
    </source>
</evidence>
<feature type="region of interest" description="SAW" evidence="3">
    <location>
        <begin position="265"/>
        <end position="337"/>
    </location>
</feature>
<dbReference type="Pfam" id="PF03514">
    <property type="entry name" value="GRAS"/>
    <property type="match status" value="1"/>
</dbReference>
<feature type="region of interest" description="Leucine repeat II (LRII)" evidence="3">
    <location>
        <begin position="136"/>
        <end position="168"/>
    </location>
</feature>
<feature type="short sequence motif" description="VHIID" evidence="3">
    <location>
        <begin position="90"/>
        <end position="94"/>
    </location>
</feature>
<dbReference type="InterPro" id="IPR005202">
    <property type="entry name" value="TF_GRAS"/>
</dbReference>
<protein>
    <submittedName>
        <fullName evidence="4">Transcription factor GRAS</fullName>
    </submittedName>
</protein>
<keyword evidence="1" id="KW-0805">Transcription regulation</keyword>
<dbReference type="EMBL" id="JBAMMX010000006">
    <property type="protein sequence ID" value="KAK6937280.1"/>
    <property type="molecule type" value="Genomic_DNA"/>
</dbReference>
<dbReference type="AlphaFoldDB" id="A0AAN8VNG2"/>
<evidence type="ECO:0000256" key="2">
    <source>
        <dbReference type="ARBA" id="ARBA00023163"/>
    </source>
</evidence>
<accession>A0AAN8VNG2</accession>
<reference evidence="4 5" key="1">
    <citation type="submission" date="2023-12" db="EMBL/GenBank/DDBJ databases">
        <title>A high-quality genome assembly for Dillenia turbinata (Dilleniales).</title>
        <authorList>
            <person name="Chanderbali A."/>
        </authorList>
    </citation>
    <scope>NUCLEOTIDE SEQUENCE [LARGE SCALE GENOMIC DNA]</scope>
    <source>
        <strain evidence="4">LSX21</strain>
        <tissue evidence="4">Leaf</tissue>
    </source>
</reference>
<keyword evidence="5" id="KW-1185">Reference proteome</keyword>
<dbReference type="Proteomes" id="UP001370490">
    <property type="component" value="Unassembled WGS sequence"/>
</dbReference>
<comment type="caution">
    <text evidence="3">Lacks conserved residue(s) required for the propagation of feature annotation.</text>
</comment>
<evidence type="ECO:0000256" key="3">
    <source>
        <dbReference type="PROSITE-ProRule" id="PRU01191"/>
    </source>
</evidence>
<organism evidence="4 5">
    <name type="scientific">Dillenia turbinata</name>
    <dbReference type="NCBI Taxonomy" id="194707"/>
    <lineage>
        <taxon>Eukaryota</taxon>
        <taxon>Viridiplantae</taxon>
        <taxon>Streptophyta</taxon>
        <taxon>Embryophyta</taxon>
        <taxon>Tracheophyta</taxon>
        <taxon>Spermatophyta</taxon>
        <taxon>Magnoliopsida</taxon>
        <taxon>eudicotyledons</taxon>
        <taxon>Gunneridae</taxon>
        <taxon>Pentapetalae</taxon>
        <taxon>Dilleniales</taxon>
        <taxon>Dilleniaceae</taxon>
        <taxon>Dillenia</taxon>
    </lineage>
</organism>
<comment type="similarity">
    <text evidence="3">Belongs to the GRAS family.</text>
</comment>
<proteinExistence type="inferred from homology"/>
<evidence type="ECO:0000313" key="4">
    <source>
        <dbReference type="EMBL" id="KAK6937280.1"/>
    </source>
</evidence>
<sequence length="349" mass="39619">MADRCPFCVSNPVQRVVFYFAEALRERIGREARRITAKGFKQKARSEIIESALNHDPATIICHSDIPLIQVLVFTGVQAILDSVASAGKVHIIDLAIRRGAHWEILMQALAERRDNSIQLLKITAIAISSEQKIGDTGKNLKSFSASLNLPFSFQQICLSDMSELREEHFNREADETIILKTMISKPKCLDSLMWLLRKLNPSIMVVGEIDANHNSTSFGNRFIKALFFYSAYFDCLEACITRDNNSRLAIESLILKEGIRNVVATEGIDRTIWNVKIYVWRAFFARFGMGEVELSESSFYQASLVVEKNFGTIDKNGKSLIFGWKGTPLFSFSAWKFICERKKNCRRP</sequence>
<dbReference type="PANTHER" id="PTHR31636">
    <property type="entry name" value="OSJNBA0084A10.13 PROTEIN-RELATED"/>
    <property type="match status" value="1"/>
</dbReference>